<accession>A0A816E8D5</accession>
<dbReference type="Proteomes" id="UP000663829">
    <property type="component" value="Unassembled WGS sequence"/>
</dbReference>
<comment type="caution">
    <text evidence="2">The sequence shown here is derived from an EMBL/GenBank/DDBJ whole genome shotgun (WGS) entry which is preliminary data.</text>
</comment>
<evidence type="ECO:0000313" key="3">
    <source>
        <dbReference type="EMBL" id="CAF4566938.1"/>
    </source>
</evidence>
<gene>
    <name evidence="2" type="ORF">GPM918_LOCUS45261</name>
    <name evidence="3" type="ORF">SRO942_LOCUS47610</name>
</gene>
<evidence type="ECO:0000313" key="2">
    <source>
        <dbReference type="EMBL" id="CAF1646617.1"/>
    </source>
</evidence>
<feature type="non-terminal residue" evidence="2">
    <location>
        <position position="1"/>
    </location>
</feature>
<dbReference type="AlphaFoldDB" id="A0A816E8D5"/>
<name>A0A816E8D5_9BILA</name>
<organism evidence="2 4">
    <name type="scientific">Didymodactylos carnosus</name>
    <dbReference type="NCBI Taxonomy" id="1234261"/>
    <lineage>
        <taxon>Eukaryota</taxon>
        <taxon>Metazoa</taxon>
        <taxon>Spiralia</taxon>
        <taxon>Gnathifera</taxon>
        <taxon>Rotifera</taxon>
        <taxon>Eurotatoria</taxon>
        <taxon>Bdelloidea</taxon>
        <taxon>Philodinida</taxon>
        <taxon>Philodinidae</taxon>
        <taxon>Didymodactylos</taxon>
    </lineage>
</organism>
<dbReference type="EMBL" id="CAJOBC010119376">
    <property type="protein sequence ID" value="CAF4566938.1"/>
    <property type="molecule type" value="Genomic_DNA"/>
</dbReference>
<reference evidence="2" key="1">
    <citation type="submission" date="2021-02" db="EMBL/GenBank/DDBJ databases">
        <authorList>
            <person name="Nowell W R."/>
        </authorList>
    </citation>
    <scope>NUCLEOTIDE SEQUENCE</scope>
</reference>
<dbReference type="EMBL" id="CAJNOQ010049570">
    <property type="protein sequence ID" value="CAF1646617.1"/>
    <property type="molecule type" value="Genomic_DNA"/>
</dbReference>
<keyword evidence="4" id="KW-1185">Reference proteome</keyword>
<feature type="compositionally biased region" description="Polar residues" evidence="1">
    <location>
        <begin position="34"/>
        <end position="48"/>
    </location>
</feature>
<dbReference type="Proteomes" id="UP000681722">
    <property type="component" value="Unassembled WGS sequence"/>
</dbReference>
<evidence type="ECO:0000256" key="1">
    <source>
        <dbReference type="SAM" id="MobiDB-lite"/>
    </source>
</evidence>
<protein>
    <submittedName>
        <fullName evidence="2">Uncharacterized protein</fullName>
    </submittedName>
</protein>
<sequence length="151" mass="17520">VQSNVYLSSISSEIHNNTDNRSSSSLSSSHEKTQILSVQHHQSTMSSPLTLPMNITEPEDDHKINNIDIDDKRTSIMPGLKQNFNIEIDEEKNHEYQQHMTNILDESENEKLEVFVGFYRPGDYKRELEGDDDEDPFTVDTTKTERYLMRN</sequence>
<evidence type="ECO:0000313" key="4">
    <source>
        <dbReference type="Proteomes" id="UP000663829"/>
    </source>
</evidence>
<proteinExistence type="predicted"/>
<feature type="compositionally biased region" description="Polar residues" evidence="1">
    <location>
        <begin position="12"/>
        <end position="21"/>
    </location>
</feature>
<feature type="region of interest" description="Disordered" evidence="1">
    <location>
        <begin position="12"/>
        <end position="48"/>
    </location>
</feature>